<dbReference type="InterPro" id="IPR013249">
    <property type="entry name" value="RNA_pol_sigma70_r4_t2"/>
</dbReference>
<dbReference type="RefSeq" id="WP_147926738.1">
    <property type="nucleotide sequence ID" value="NZ_VKAC01000007.1"/>
</dbReference>
<evidence type="ECO:0000313" key="9">
    <source>
        <dbReference type="Proteomes" id="UP000321234"/>
    </source>
</evidence>
<comment type="caution">
    <text evidence="8">The sequence shown here is derived from an EMBL/GenBank/DDBJ whole genome shotgun (WGS) entry which is preliminary data.</text>
</comment>
<dbReference type="OrthoDB" id="5243766at2"/>
<gene>
    <name evidence="8" type="ORF">FMM08_12635</name>
</gene>
<feature type="domain" description="RNA polymerase sigma factor 70 region 4 type 2" evidence="7">
    <location>
        <begin position="139"/>
        <end position="189"/>
    </location>
</feature>
<organism evidence="8 9">
    <name type="scientific">Quadrisphaera setariae</name>
    <dbReference type="NCBI Taxonomy" id="2593304"/>
    <lineage>
        <taxon>Bacteria</taxon>
        <taxon>Bacillati</taxon>
        <taxon>Actinomycetota</taxon>
        <taxon>Actinomycetes</taxon>
        <taxon>Kineosporiales</taxon>
        <taxon>Kineosporiaceae</taxon>
        <taxon>Quadrisphaera</taxon>
    </lineage>
</organism>
<dbReference type="PANTHER" id="PTHR43133:SF62">
    <property type="entry name" value="RNA POLYMERASE SIGMA FACTOR SIGZ"/>
    <property type="match status" value="1"/>
</dbReference>
<dbReference type="SUPFAM" id="SSF88659">
    <property type="entry name" value="Sigma3 and sigma4 domains of RNA polymerase sigma factors"/>
    <property type="match status" value="1"/>
</dbReference>
<evidence type="ECO:0000256" key="4">
    <source>
        <dbReference type="ARBA" id="ARBA00023163"/>
    </source>
</evidence>
<dbReference type="InterPro" id="IPR007627">
    <property type="entry name" value="RNA_pol_sigma70_r2"/>
</dbReference>
<dbReference type="Gene3D" id="1.10.10.10">
    <property type="entry name" value="Winged helix-like DNA-binding domain superfamily/Winged helix DNA-binding domain"/>
    <property type="match status" value="1"/>
</dbReference>
<evidence type="ECO:0000256" key="2">
    <source>
        <dbReference type="ARBA" id="ARBA00023015"/>
    </source>
</evidence>
<dbReference type="Gene3D" id="1.10.1740.10">
    <property type="match status" value="1"/>
</dbReference>
<dbReference type="NCBIfam" id="TIGR02937">
    <property type="entry name" value="sigma70-ECF"/>
    <property type="match status" value="1"/>
</dbReference>
<keyword evidence="4" id="KW-0804">Transcription</keyword>
<dbReference type="InterPro" id="IPR039425">
    <property type="entry name" value="RNA_pol_sigma-70-like"/>
</dbReference>
<dbReference type="InterPro" id="IPR013324">
    <property type="entry name" value="RNA_pol_sigma_r3/r4-like"/>
</dbReference>
<dbReference type="Proteomes" id="UP000321234">
    <property type="component" value="Unassembled WGS sequence"/>
</dbReference>
<keyword evidence="9" id="KW-1185">Reference proteome</keyword>
<dbReference type="GO" id="GO:0003677">
    <property type="term" value="F:DNA binding"/>
    <property type="evidence" value="ECO:0007669"/>
    <property type="project" value="InterPro"/>
</dbReference>
<dbReference type="AlphaFoldDB" id="A0A5C8ZCQ6"/>
<dbReference type="GO" id="GO:0006352">
    <property type="term" value="P:DNA-templated transcription initiation"/>
    <property type="evidence" value="ECO:0007669"/>
    <property type="project" value="InterPro"/>
</dbReference>
<comment type="similarity">
    <text evidence="1">Belongs to the sigma-70 factor family. ECF subfamily.</text>
</comment>
<protein>
    <submittedName>
        <fullName evidence="8">Sigma-70 family RNA polymerase sigma factor</fullName>
    </submittedName>
</protein>
<proteinExistence type="inferred from homology"/>
<accession>A0A5C8ZCQ6</accession>
<evidence type="ECO:0000313" key="8">
    <source>
        <dbReference type="EMBL" id="TXR55682.1"/>
    </source>
</evidence>
<dbReference type="InterPro" id="IPR014284">
    <property type="entry name" value="RNA_pol_sigma-70_dom"/>
</dbReference>
<evidence type="ECO:0000256" key="1">
    <source>
        <dbReference type="ARBA" id="ARBA00010641"/>
    </source>
</evidence>
<dbReference type="SUPFAM" id="SSF88946">
    <property type="entry name" value="Sigma2 domain of RNA polymerase sigma factors"/>
    <property type="match status" value="1"/>
</dbReference>
<keyword evidence="2" id="KW-0805">Transcription regulation</keyword>
<name>A0A5C8ZCQ6_9ACTN</name>
<dbReference type="Pfam" id="PF08281">
    <property type="entry name" value="Sigma70_r4_2"/>
    <property type="match status" value="1"/>
</dbReference>
<dbReference type="Pfam" id="PF04542">
    <property type="entry name" value="Sigma70_r2"/>
    <property type="match status" value="1"/>
</dbReference>
<evidence type="ECO:0000256" key="3">
    <source>
        <dbReference type="ARBA" id="ARBA00023082"/>
    </source>
</evidence>
<dbReference type="EMBL" id="VKAC01000007">
    <property type="protein sequence ID" value="TXR55682.1"/>
    <property type="molecule type" value="Genomic_DNA"/>
</dbReference>
<evidence type="ECO:0000259" key="6">
    <source>
        <dbReference type="Pfam" id="PF04542"/>
    </source>
</evidence>
<keyword evidence="3" id="KW-0731">Sigma factor</keyword>
<feature type="region of interest" description="Disordered" evidence="5">
    <location>
        <begin position="106"/>
        <end position="128"/>
    </location>
</feature>
<reference evidence="8 9" key="1">
    <citation type="submission" date="2019-07" db="EMBL/GenBank/DDBJ databases">
        <title>Quadrisphaera sp. strain DD2A genome sequencing and assembly.</title>
        <authorList>
            <person name="Kim I."/>
        </authorList>
    </citation>
    <scope>NUCLEOTIDE SEQUENCE [LARGE SCALE GENOMIC DNA]</scope>
    <source>
        <strain evidence="8 9">DD2A</strain>
    </source>
</reference>
<dbReference type="InterPro" id="IPR013325">
    <property type="entry name" value="RNA_pol_sigma_r2"/>
</dbReference>
<sequence length="200" mass="21907">MDPVETADGAPGGRAARDRAVELDFAAGHEEALARAYERWGTLVHGLAVRAVGPVDADDVTQQVFISAWKDRDRYDPERGPLAGWLVGITRHRITDALRRRAALREQPWDPTHPDGPPAGPGPGAVVEGADRSVETIDVREEVERLEQPQRRIVELAYWDDLTHAEISQRTGLPLGTVKSHLRRTLVRLRGRLGGAGGTA</sequence>
<dbReference type="PANTHER" id="PTHR43133">
    <property type="entry name" value="RNA POLYMERASE ECF-TYPE SIGMA FACTO"/>
    <property type="match status" value="1"/>
</dbReference>
<dbReference type="GO" id="GO:0016987">
    <property type="term" value="F:sigma factor activity"/>
    <property type="evidence" value="ECO:0007669"/>
    <property type="project" value="UniProtKB-KW"/>
</dbReference>
<evidence type="ECO:0000256" key="5">
    <source>
        <dbReference type="SAM" id="MobiDB-lite"/>
    </source>
</evidence>
<dbReference type="InterPro" id="IPR036388">
    <property type="entry name" value="WH-like_DNA-bd_sf"/>
</dbReference>
<feature type="domain" description="RNA polymerase sigma-70 region 2" evidence="6">
    <location>
        <begin position="37"/>
        <end position="102"/>
    </location>
</feature>
<evidence type="ECO:0000259" key="7">
    <source>
        <dbReference type="Pfam" id="PF08281"/>
    </source>
</evidence>